<evidence type="ECO:0000259" key="2">
    <source>
        <dbReference type="Pfam" id="PF00582"/>
    </source>
</evidence>
<evidence type="ECO:0000313" key="4">
    <source>
        <dbReference type="Proteomes" id="UP000654257"/>
    </source>
</evidence>
<dbReference type="InterPro" id="IPR014729">
    <property type="entry name" value="Rossmann-like_a/b/a_fold"/>
</dbReference>
<dbReference type="Proteomes" id="UP000654257">
    <property type="component" value="Unassembled WGS sequence"/>
</dbReference>
<dbReference type="Pfam" id="PF00582">
    <property type="entry name" value="Usp"/>
    <property type="match status" value="1"/>
</dbReference>
<gene>
    <name evidence="3" type="ORF">GCM10007304_47130</name>
</gene>
<dbReference type="SUPFAM" id="SSF52402">
    <property type="entry name" value="Adenine nucleotide alpha hydrolases-like"/>
    <property type="match status" value="1"/>
</dbReference>
<dbReference type="EMBL" id="BMCU01000006">
    <property type="protein sequence ID" value="GGG27870.1"/>
    <property type="molecule type" value="Genomic_DNA"/>
</dbReference>
<comment type="similarity">
    <text evidence="1">Belongs to the universal stress protein A family.</text>
</comment>
<feature type="domain" description="UspA" evidence="2">
    <location>
        <begin position="35"/>
        <end position="172"/>
    </location>
</feature>
<dbReference type="CDD" id="cd00293">
    <property type="entry name" value="USP-like"/>
    <property type="match status" value="1"/>
</dbReference>
<reference evidence="3" key="1">
    <citation type="journal article" date="2014" name="Int. J. Syst. Evol. Microbiol.">
        <title>Complete genome sequence of Corynebacterium casei LMG S-19264T (=DSM 44701T), isolated from a smear-ripened cheese.</title>
        <authorList>
            <consortium name="US DOE Joint Genome Institute (JGI-PGF)"/>
            <person name="Walter F."/>
            <person name="Albersmeier A."/>
            <person name="Kalinowski J."/>
            <person name="Ruckert C."/>
        </authorList>
    </citation>
    <scope>NUCLEOTIDE SEQUENCE</scope>
    <source>
        <strain evidence="3">CCM 7905</strain>
    </source>
</reference>
<dbReference type="PANTHER" id="PTHR46268">
    <property type="entry name" value="STRESS RESPONSE PROTEIN NHAX"/>
    <property type="match status" value="1"/>
</dbReference>
<dbReference type="PANTHER" id="PTHR46268:SF6">
    <property type="entry name" value="UNIVERSAL STRESS PROTEIN UP12"/>
    <property type="match status" value="1"/>
</dbReference>
<protein>
    <recommendedName>
        <fullName evidence="2">UspA domain-containing protein</fullName>
    </recommendedName>
</protein>
<comment type="caution">
    <text evidence="3">The sequence shown here is derived from an EMBL/GenBank/DDBJ whole genome shotgun (WGS) entry which is preliminary data.</text>
</comment>
<dbReference type="RefSeq" id="WP_027494243.1">
    <property type="nucleotide sequence ID" value="NZ_BMCU01000006.1"/>
</dbReference>
<keyword evidence="4" id="KW-1185">Reference proteome</keyword>
<sequence>MTEDDPSHASCDDLGDWRAPLQVDGPAASVEPVCHLVVGFDRHPASHAALTYAMDLAGRLNAFLHVAHIVDTDDLPIDPDSDDWEQRIADAVEQERREACAMLAAIPGNWAFYSRRGNPARLLTTIADANDALMIIIGTTRGGMMSLVERAVGESVSATLARHAHRPVLLVPATDRQHSDAAQTRR</sequence>
<proteinExistence type="inferred from homology"/>
<reference evidence="3" key="2">
    <citation type="submission" date="2020-09" db="EMBL/GenBank/DDBJ databases">
        <authorList>
            <person name="Sun Q."/>
            <person name="Sedlacek I."/>
        </authorList>
    </citation>
    <scope>NUCLEOTIDE SEQUENCE</scope>
    <source>
        <strain evidence="3">CCM 7905</strain>
    </source>
</reference>
<evidence type="ECO:0000256" key="1">
    <source>
        <dbReference type="ARBA" id="ARBA00008791"/>
    </source>
</evidence>
<evidence type="ECO:0000313" key="3">
    <source>
        <dbReference type="EMBL" id="GGG27870.1"/>
    </source>
</evidence>
<dbReference type="InterPro" id="IPR006016">
    <property type="entry name" value="UspA"/>
</dbReference>
<accession>A0A917G8I2</accession>
<name>A0A917G8I2_9NOCA</name>
<dbReference type="Gene3D" id="3.40.50.620">
    <property type="entry name" value="HUPs"/>
    <property type="match status" value="1"/>
</dbReference>
<dbReference type="AlphaFoldDB" id="A0A917G8I2"/>
<organism evidence="3 4">
    <name type="scientific">Rhodococcoides trifolii</name>
    <dbReference type="NCBI Taxonomy" id="908250"/>
    <lineage>
        <taxon>Bacteria</taxon>
        <taxon>Bacillati</taxon>
        <taxon>Actinomycetota</taxon>
        <taxon>Actinomycetes</taxon>
        <taxon>Mycobacteriales</taxon>
        <taxon>Nocardiaceae</taxon>
        <taxon>Rhodococcoides</taxon>
    </lineage>
</organism>